<dbReference type="RefSeq" id="WP_123714448.1">
    <property type="nucleotide sequence ID" value="NZ_MOAY01000019.1"/>
</dbReference>
<dbReference type="Gene3D" id="1.10.287.1700">
    <property type="match status" value="1"/>
</dbReference>
<protein>
    <submittedName>
        <fullName evidence="2">Type III secretion protein</fullName>
    </submittedName>
</protein>
<reference evidence="2 3" key="1">
    <citation type="submission" date="2016-10" db="EMBL/GenBank/DDBJ databases">
        <title>Comparative genome analysis of multiple Pseudomonas spp. focuses on biocontrol and plant growth promoting traits.</title>
        <authorList>
            <person name="Tao X.-Y."/>
            <person name="Taylor C.G."/>
        </authorList>
    </citation>
    <scope>NUCLEOTIDE SEQUENCE [LARGE SCALE GENOMIC DNA]</scope>
    <source>
        <strain evidence="2 3">29G9</strain>
    </source>
</reference>
<evidence type="ECO:0000313" key="2">
    <source>
        <dbReference type="EMBL" id="ROM57444.1"/>
    </source>
</evidence>
<gene>
    <name evidence="2" type="ORF">BK648_01300</name>
</gene>
<comment type="caution">
    <text evidence="2">The sequence shown here is derived from an EMBL/GenBank/DDBJ whole genome shotgun (WGS) entry which is preliminary data.</text>
</comment>
<feature type="coiled-coil region" evidence="1">
    <location>
        <begin position="22"/>
        <end position="56"/>
    </location>
</feature>
<evidence type="ECO:0000256" key="1">
    <source>
        <dbReference type="SAM" id="Coils"/>
    </source>
</evidence>
<accession>A0A423FHQ0</accession>
<proteinExistence type="predicted"/>
<dbReference type="AlphaFoldDB" id="A0A423FHQ0"/>
<evidence type="ECO:0000313" key="3">
    <source>
        <dbReference type="Proteomes" id="UP000284656"/>
    </source>
</evidence>
<sequence>MSPSDSLIAEVETLRRLRRHRADRVERALSAAQRAQRTLLEQIAQAQQTLEHTRLEEARQCAQLFNQHQGQVMTFKALKDWSAQERNLSAGTLREEGQLQALHEQKTQQAVHISSVQKQVTHCLREVEKLQELARLLTQEEA</sequence>
<dbReference type="Proteomes" id="UP000284656">
    <property type="component" value="Unassembled WGS sequence"/>
</dbReference>
<organism evidence="2 3">
    <name type="scientific">Pseudomonas poae</name>
    <dbReference type="NCBI Taxonomy" id="200451"/>
    <lineage>
        <taxon>Bacteria</taxon>
        <taxon>Pseudomonadati</taxon>
        <taxon>Pseudomonadota</taxon>
        <taxon>Gammaproteobacteria</taxon>
        <taxon>Pseudomonadales</taxon>
        <taxon>Pseudomonadaceae</taxon>
        <taxon>Pseudomonas</taxon>
    </lineage>
</organism>
<keyword evidence="1" id="KW-0175">Coiled coil</keyword>
<dbReference type="InterPro" id="IPR053716">
    <property type="entry name" value="Flag_assembly_chemotaxis_eff"/>
</dbReference>
<dbReference type="Pfam" id="PF07321">
    <property type="entry name" value="YscO"/>
    <property type="match status" value="1"/>
</dbReference>
<dbReference type="InterPro" id="IPR009929">
    <property type="entry name" value="T3SS_YscO"/>
</dbReference>
<dbReference type="EMBL" id="MOAY01000019">
    <property type="protein sequence ID" value="ROM57444.1"/>
    <property type="molecule type" value="Genomic_DNA"/>
</dbReference>
<name>A0A423FHQ0_9PSED</name>